<accession>A0A7T5RJ22</accession>
<evidence type="ECO:0000313" key="4">
    <source>
        <dbReference type="Proteomes" id="UP000595618"/>
    </source>
</evidence>
<keyword evidence="2" id="KW-0732">Signal</keyword>
<evidence type="ECO:0000256" key="1">
    <source>
        <dbReference type="SAM" id="MobiDB-lite"/>
    </source>
</evidence>
<evidence type="ECO:0000313" key="3">
    <source>
        <dbReference type="EMBL" id="QQG45014.1"/>
    </source>
</evidence>
<dbReference type="EMBL" id="CP066690">
    <property type="protein sequence ID" value="QQG45014.1"/>
    <property type="molecule type" value="Genomic_DNA"/>
</dbReference>
<proteinExistence type="predicted"/>
<dbReference type="Proteomes" id="UP000595618">
    <property type="component" value="Chromosome"/>
</dbReference>
<dbReference type="PANTHER" id="PTHR36489">
    <property type="entry name" value="PROTEIN-COUPLED RECEPTOR GPR1, PUTATIVE-RELATED"/>
    <property type="match status" value="1"/>
</dbReference>
<feature type="compositionally biased region" description="Low complexity" evidence="1">
    <location>
        <begin position="51"/>
        <end position="114"/>
    </location>
</feature>
<sequence length="318" mass="33648">MKRFLTVAAIFVLLFGLTALSEAQTTTCTGTSVNCSSNAGGAGGQGGNATGGNATATTGNQTNQQTNDQTNQQTNQQTNDQTNQQTNQQTTTQTQSQGDQSQSNKQETKVSTPVQPVPVPSPNITMPNATQPIKPEGWVNNFAFKPSKMTYEQAERCAGGNVESSWDGGKVKMSRSIILFWLDNMKFPTADSMDNYVGTAKASDYERSSSMAVLCSAALKAMRNGAEVGFVDYVHRPENHTSSRGIGGTFGFSGVPGGGGNPYAIAGGGGPMFGSSDTHVRGRLIVHIQGFCGDPCQDQTTKKDPGDYKFTSDLYSSN</sequence>
<feature type="signal peptide" evidence="2">
    <location>
        <begin position="1"/>
        <end position="23"/>
    </location>
</feature>
<name>A0A7T5RJ22_9BACT</name>
<dbReference type="PANTHER" id="PTHR36489:SF1">
    <property type="entry name" value="G-PROTEIN COUPLED RECEPTORS FAMILY 1 PROFILE DOMAIN-CONTAINING PROTEIN"/>
    <property type="match status" value="1"/>
</dbReference>
<evidence type="ECO:0000256" key="2">
    <source>
        <dbReference type="SAM" id="SignalP"/>
    </source>
</evidence>
<reference evidence="3 4" key="1">
    <citation type="submission" date="2020-07" db="EMBL/GenBank/DDBJ databases">
        <title>Huge and variable diversity of episymbiotic CPR bacteria and DPANN archaea in groundwater ecosystems.</title>
        <authorList>
            <person name="He C.Y."/>
            <person name="Keren R."/>
            <person name="Whittaker M."/>
            <person name="Farag I.F."/>
            <person name="Doudna J."/>
            <person name="Cate J.H.D."/>
            <person name="Banfield J.F."/>
        </authorList>
    </citation>
    <scope>NUCLEOTIDE SEQUENCE [LARGE SCALE GENOMIC DNA]</scope>
    <source>
        <strain evidence="3">NC_groundwater_541_Ag_S-0.1um_46_50</strain>
    </source>
</reference>
<feature type="region of interest" description="Disordered" evidence="1">
    <location>
        <begin position="42"/>
        <end position="123"/>
    </location>
</feature>
<protein>
    <submittedName>
        <fullName evidence="3">Uncharacterized protein</fullName>
    </submittedName>
</protein>
<gene>
    <name evidence="3" type="ORF">HYW89_03355</name>
</gene>
<feature type="chain" id="PRO_5032755815" evidence="2">
    <location>
        <begin position="24"/>
        <end position="318"/>
    </location>
</feature>
<organism evidence="3 4">
    <name type="scientific">Candidatus Sungiibacteriota bacterium</name>
    <dbReference type="NCBI Taxonomy" id="2750080"/>
    <lineage>
        <taxon>Bacteria</taxon>
        <taxon>Candidatus Sungiibacteriota</taxon>
    </lineage>
</organism>
<dbReference type="AlphaFoldDB" id="A0A7T5RJ22"/>